<reference evidence="1 2" key="1">
    <citation type="journal article" date="2016" name="Mol. Biol. Evol.">
        <title>Comparative Genomics of Early-Diverging Mushroom-Forming Fungi Provides Insights into the Origins of Lignocellulose Decay Capabilities.</title>
        <authorList>
            <person name="Nagy L.G."/>
            <person name="Riley R."/>
            <person name="Tritt A."/>
            <person name="Adam C."/>
            <person name="Daum C."/>
            <person name="Floudas D."/>
            <person name="Sun H."/>
            <person name="Yadav J.S."/>
            <person name="Pangilinan J."/>
            <person name="Larsson K.H."/>
            <person name="Matsuura K."/>
            <person name="Barry K."/>
            <person name="Labutti K."/>
            <person name="Kuo R."/>
            <person name="Ohm R.A."/>
            <person name="Bhattacharya S.S."/>
            <person name="Shirouzu T."/>
            <person name="Yoshinaga Y."/>
            <person name="Martin F.M."/>
            <person name="Grigoriev I.V."/>
            <person name="Hibbett D.S."/>
        </authorList>
    </citation>
    <scope>NUCLEOTIDE SEQUENCE [LARGE SCALE GENOMIC DNA]</scope>
    <source>
        <strain evidence="1 2">HHB12029</strain>
    </source>
</reference>
<dbReference type="AlphaFoldDB" id="A0A166BSJ9"/>
<dbReference type="Proteomes" id="UP000077266">
    <property type="component" value="Unassembled WGS sequence"/>
</dbReference>
<dbReference type="EMBL" id="KV425883">
    <property type="protein sequence ID" value="KZW03660.1"/>
    <property type="molecule type" value="Genomic_DNA"/>
</dbReference>
<gene>
    <name evidence="1" type="ORF">EXIGLDRAFT_155149</name>
</gene>
<dbReference type="InParanoid" id="A0A166BSJ9"/>
<organism evidence="1 2">
    <name type="scientific">Exidia glandulosa HHB12029</name>
    <dbReference type="NCBI Taxonomy" id="1314781"/>
    <lineage>
        <taxon>Eukaryota</taxon>
        <taxon>Fungi</taxon>
        <taxon>Dikarya</taxon>
        <taxon>Basidiomycota</taxon>
        <taxon>Agaricomycotina</taxon>
        <taxon>Agaricomycetes</taxon>
        <taxon>Auriculariales</taxon>
        <taxon>Exidiaceae</taxon>
        <taxon>Exidia</taxon>
    </lineage>
</organism>
<sequence length="83" mass="9190">MAVDVSGSRSMVSFGVSVSVWPASQCWMAVGVSSSRLMVSLVSCSVWTRRAQQFQLPRRVRFRFRSGQRKADSRSSGSKASTR</sequence>
<protein>
    <submittedName>
        <fullName evidence="1">Uncharacterized protein</fullName>
    </submittedName>
</protein>
<proteinExistence type="predicted"/>
<evidence type="ECO:0000313" key="2">
    <source>
        <dbReference type="Proteomes" id="UP000077266"/>
    </source>
</evidence>
<keyword evidence="2" id="KW-1185">Reference proteome</keyword>
<name>A0A166BSJ9_EXIGL</name>
<accession>A0A166BSJ9</accession>
<evidence type="ECO:0000313" key="1">
    <source>
        <dbReference type="EMBL" id="KZW03660.1"/>
    </source>
</evidence>